<comment type="caution">
    <text evidence="3">The sequence shown here is derived from an EMBL/GenBank/DDBJ whole genome shotgun (WGS) entry which is preliminary data.</text>
</comment>
<evidence type="ECO:0000313" key="3">
    <source>
        <dbReference type="EMBL" id="KAH9425485.1"/>
    </source>
</evidence>
<dbReference type="EMBL" id="NJHN03000018">
    <property type="protein sequence ID" value="KAH9425485.1"/>
    <property type="molecule type" value="Genomic_DNA"/>
</dbReference>
<evidence type="ECO:0000256" key="1">
    <source>
        <dbReference type="SAM" id="MobiDB-lite"/>
    </source>
</evidence>
<keyword evidence="2" id="KW-0732">Signal</keyword>
<feature type="signal peptide" evidence="2">
    <location>
        <begin position="1"/>
        <end position="20"/>
    </location>
</feature>
<keyword evidence="4" id="KW-1185">Reference proteome</keyword>
<sequence>MMTQLFRLVALSCIIMMVSGQGVSSSKQSNPLSKRQLNAKRQEEQQPEQEQKPTKRQEEQQPEQEQKPTKRETGEYMNNDSLLRRKLKMKLPVAVMPLPMHMPLHGYHGMPLRY</sequence>
<proteinExistence type="predicted"/>
<accession>A0ABQ8JSV7</accession>
<reference evidence="3 4" key="2">
    <citation type="journal article" date="2022" name="Mol. Biol. Evol.">
        <title>Comparative Genomics Reveals Insights into the Divergent Evolution of Astigmatic Mites and Household Pest Adaptations.</title>
        <authorList>
            <person name="Xiong Q."/>
            <person name="Wan A.T."/>
            <person name="Liu X."/>
            <person name="Fung C.S."/>
            <person name="Xiao X."/>
            <person name="Malainual N."/>
            <person name="Hou J."/>
            <person name="Wang L."/>
            <person name="Wang M."/>
            <person name="Yang K.Y."/>
            <person name="Cui Y."/>
            <person name="Leung E.L."/>
            <person name="Nong W."/>
            <person name="Shin S.K."/>
            <person name="Au S.W."/>
            <person name="Jeong K.Y."/>
            <person name="Chew F.T."/>
            <person name="Hui J.H."/>
            <person name="Leung T.F."/>
            <person name="Tungtrongchitr A."/>
            <person name="Zhong N."/>
            <person name="Liu Z."/>
            <person name="Tsui S.K."/>
        </authorList>
    </citation>
    <scope>NUCLEOTIDE SEQUENCE [LARGE SCALE GENOMIC DNA]</scope>
    <source>
        <strain evidence="3">Derp</strain>
    </source>
</reference>
<feature type="compositionally biased region" description="Basic and acidic residues" evidence="1">
    <location>
        <begin position="40"/>
        <end position="74"/>
    </location>
</feature>
<protein>
    <submittedName>
        <fullName evidence="3">Uncharacterized protein</fullName>
    </submittedName>
</protein>
<organism evidence="3 4">
    <name type="scientific">Dermatophagoides pteronyssinus</name>
    <name type="common">European house dust mite</name>
    <dbReference type="NCBI Taxonomy" id="6956"/>
    <lineage>
        <taxon>Eukaryota</taxon>
        <taxon>Metazoa</taxon>
        <taxon>Ecdysozoa</taxon>
        <taxon>Arthropoda</taxon>
        <taxon>Chelicerata</taxon>
        <taxon>Arachnida</taxon>
        <taxon>Acari</taxon>
        <taxon>Acariformes</taxon>
        <taxon>Sarcoptiformes</taxon>
        <taxon>Astigmata</taxon>
        <taxon>Psoroptidia</taxon>
        <taxon>Analgoidea</taxon>
        <taxon>Pyroglyphidae</taxon>
        <taxon>Dermatophagoidinae</taxon>
        <taxon>Dermatophagoides</taxon>
    </lineage>
</organism>
<evidence type="ECO:0000256" key="2">
    <source>
        <dbReference type="SAM" id="SignalP"/>
    </source>
</evidence>
<gene>
    <name evidence="3" type="ORF">DERP_006093</name>
</gene>
<dbReference type="Proteomes" id="UP000887458">
    <property type="component" value="Unassembled WGS sequence"/>
</dbReference>
<feature type="region of interest" description="Disordered" evidence="1">
    <location>
        <begin position="20"/>
        <end position="83"/>
    </location>
</feature>
<reference evidence="3 4" key="1">
    <citation type="journal article" date="2018" name="J. Allergy Clin. Immunol.">
        <title>High-quality assembly of Dermatophagoides pteronyssinus genome and transcriptome reveals a wide range of novel allergens.</title>
        <authorList>
            <person name="Liu X.Y."/>
            <person name="Yang K.Y."/>
            <person name="Wang M.Q."/>
            <person name="Kwok J.S."/>
            <person name="Zeng X."/>
            <person name="Yang Z."/>
            <person name="Xiao X.J."/>
            <person name="Lau C.P."/>
            <person name="Li Y."/>
            <person name="Huang Z.M."/>
            <person name="Ba J.G."/>
            <person name="Yim A.K."/>
            <person name="Ouyang C.Y."/>
            <person name="Ngai S.M."/>
            <person name="Chan T.F."/>
            <person name="Leung E.L."/>
            <person name="Liu L."/>
            <person name="Liu Z.G."/>
            <person name="Tsui S.K."/>
        </authorList>
    </citation>
    <scope>NUCLEOTIDE SEQUENCE [LARGE SCALE GENOMIC DNA]</scope>
    <source>
        <strain evidence="3">Derp</strain>
    </source>
</reference>
<name>A0ABQ8JSV7_DERPT</name>
<evidence type="ECO:0000313" key="4">
    <source>
        <dbReference type="Proteomes" id="UP000887458"/>
    </source>
</evidence>
<feature type="chain" id="PRO_5046615234" evidence="2">
    <location>
        <begin position="21"/>
        <end position="114"/>
    </location>
</feature>
<feature type="compositionally biased region" description="Low complexity" evidence="1">
    <location>
        <begin position="20"/>
        <end position="29"/>
    </location>
</feature>